<dbReference type="Gene3D" id="2.60.120.260">
    <property type="entry name" value="Galactose-binding domain-like"/>
    <property type="match status" value="2"/>
</dbReference>
<feature type="region of interest" description="Disordered" evidence="1">
    <location>
        <begin position="272"/>
        <end position="293"/>
    </location>
</feature>
<dbReference type="InterPro" id="IPR013783">
    <property type="entry name" value="Ig-like_fold"/>
</dbReference>
<dbReference type="Pfam" id="PF17957">
    <property type="entry name" value="Big_7"/>
    <property type="match status" value="1"/>
</dbReference>
<evidence type="ECO:0000313" key="4">
    <source>
        <dbReference type="EMBL" id="GLH69983.1"/>
    </source>
</evidence>
<dbReference type="InterPro" id="IPR013320">
    <property type="entry name" value="ConA-like_dom_sf"/>
</dbReference>
<proteinExistence type="predicted"/>
<dbReference type="EMBL" id="BSDD01000002">
    <property type="protein sequence ID" value="GLH69983.1"/>
    <property type="molecule type" value="Genomic_DNA"/>
</dbReference>
<name>A0ABQ5Q5L7_9BACT</name>
<keyword evidence="2" id="KW-0732">Signal</keyword>
<evidence type="ECO:0000313" key="5">
    <source>
        <dbReference type="Proteomes" id="UP001165089"/>
    </source>
</evidence>
<reference evidence="4 5" key="1">
    <citation type="journal article" date="2023" name="Antonie Van Leeuwenhoek">
        <title>Mesoterricola silvestris gen. nov., sp. nov., Mesoterricola sediminis sp. nov., Geothrix oryzae sp. nov., Geothrix edaphica sp. nov., Geothrix rubra sp. nov., and Geothrix limicola sp. nov., six novel members of Acidobacteriota isolated from soils.</title>
        <authorList>
            <person name="Itoh H."/>
            <person name="Sugisawa Y."/>
            <person name="Mise K."/>
            <person name="Xu Z."/>
            <person name="Kuniyasu M."/>
            <person name="Ushijima N."/>
            <person name="Kawano K."/>
            <person name="Kobayashi E."/>
            <person name="Shiratori Y."/>
            <person name="Masuda Y."/>
            <person name="Senoo K."/>
        </authorList>
    </citation>
    <scope>NUCLEOTIDE SEQUENCE [LARGE SCALE GENOMIC DNA]</scope>
    <source>
        <strain evidence="4 5">Red803</strain>
    </source>
</reference>
<feature type="signal peptide" evidence="2">
    <location>
        <begin position="1"/>
        <end position="26"/>
    </location>
</feature>
<gene>
    <name evidence="4" type="ORF">GETHPA_15160</name>
</gene>
<dbReference type="Proteomes" id="UP001165089">
    <property type="component" value="Unassembled WGS sequence"/>
</dbReference>
<sequence>MVRLRVRGAASLVAAFLALVPVGARAQSCGVERWSVKTGTDADAGLINVGATQTNTIATLRSWPAPSPIPANNRVAPYETTVWVLNATLTEFKLETDSDIHLVLQDASGLTMIAEIPSPGCVGASSPLAAGITNARNQFQAVYTPTSSFQTVNVPVRVTGVGMFDFLHGQTGVAPNGIELHPVIDIQFNPGASNTVSASITTPSSNATVASGTAVSFAGSATDSSSSATLGYAWTFGDGGTASGASASHTYTNTGSANATYTVTFTATDNTGASGSATRTVTVTPATSGGGGTTTQILGNPGFETGAASPWVASVSVVDNSTSEPAHSGSWKAWLDGYGSSHTDTLIQQVAIDPTATAAALTFWLHIDTAETSTTAANDTLKVQLRNSSGTVLATLATYSNLNANTGYAQKSFDLTAYKGQTLQVYLVGTENSSNQTSFVVDDFALNVTTSGGGGGSDTTPPTVSATETGTSGPITFSATASDNVGVTKVEFYVDGALKGTDTAAPYTMGLDSTTLANGSHSLMAKAYDAAGNAGTSSTVTFSVSNSSTMPTDLITNGGFEGGTTGWTGTTADIGSFSGESAHSGSACCWLLGTGSTATETLAQTVTLPSSLASASLSFWIHIDTAETTTTTAYDTLKVQVRNSSGTVLATLAAYSNLNAAAGYVQKAFDLSAYRGQTIQIYFLGSEDSSNQTSFVLDDVSLDVQ</sequence>
<dbReference type="InterPro" id="IPR035986">
    <property type="entry name" value="PKD_dom_sf"/>
</dbReference>
<feature type="region of interest" description="Disordered" evidence="1">
    <location>
        <begin position="451"/>
        <end position="472"/>
    </location>
</feature>
<dbReference type="SUPFAM" id="SSF49899">
    <property type="entry name" value="Concanavalin A-like lectins/glucanases"/>
    <property type="match status" value="1"/>
</dbReference>
<dbReference type="CDD" id="cd00146">
    <property type="entry name" value="PKD"/>
    <property type="match status" value="1"/>
</dbReference>
<feature type="domain" description="PKD" evidence="3">
    <location>
        <begin position="198"/>
        <end position="290"/>
    </location>
</feature>
<accession>A0ABQ5Q5L7</accession>
<evidence type="ECO:0000256" key="2">
    <source>
        <dbReference type="SAM" id="SignalP"/>
    </source>
</evidence>
<dbReference type="InterPro" id="IPR000601">
    <property type="entry name" value="PKD_dom"/>
</dbReference>
<keyword evidence="5" id="KW-1185">Reference proteome</keyword>
<dbReference type="Gene3D" id="2.60.40.10">
    <property type="entry name" value="Immunoglobulins"/>
    <property type="match status" value="2"/>
</dbReference>
<dbReference type="SMART" id="SM00089">
    <property type="entry name" value="PKD"/>
    <property type="match status" value="1"/>
</dbReference>
<dbReference type="SUPFAM" id="SSF49299">
    <property type="entry name" value="PKD domain"/>
    <property type="match status" value="1"/>
</dbReference>
<organism evidence="4 5">
    <name type="scientific">Geothrix rubra</name>
    <dbReference type="NCBI Taxonomy" id="2927977"/>
    <lineage>
        <taxon>Bacteria</taxon>
        <taxon>Pseudomonadati</taxon>
        <taxon>Acidobacteriota</taxon>
        <taxon>Holophagae</taxon>
        <taxon>Holophagales</taxon>
        <taxon>Holophagaceae</taxon>
        <taxon>Geothrix</taxon>
    </lineage>
</organism>
<dbReference type="InterPro" id="IPR022409">
    <property type="entry name" value="PKD/Chitinase_dom"/>
</dbReference>
<protein>
    <recommendedName>
        <fullName evidence="3">PKD domain-containing protein</fullName>
    </recommendedName>
</protein>
<evidence type="ECO:0000259" key="3">
    <source>
        <dbReference type="PROSITE" id="PS50093"/>
    </source>
</evidence>
<comment type="caution">
    <text evidence="4">The sequence shown here is derived from an EMBL/GenBank/DDBJ whole genome shotgun (WGS) entry which is preliminary data.</text>
</comment>
<feature type="chain" id="PRO_5046495675" description="PKD domain-containing protein" evidence="2">
    <location>
        <begin position="27"/>
        <end position="705"/>
    </location>
</feature>
<evidence type="ECO:0000256" key="1">
    <source>
        <dbReference type="SAM" id="MobiDB-lite"/>
    </source>
</evidence>
<dbReference type="PROSITE" id="PS50093">
    <property type="entry name" value="PKD"/>
    <property type="match status" value="1"/>
</dbReference>
<dbReference type="Pfam" id="PF18911">
    <property type="entry name" value="PKD_4"/>
    <property type="match status" value="1"/>
</dbReference>
<dbReference type="RefSeq" id="WP_285724238.1">
    <property type="nucleotide sequence ID" value="NZ_BSDD01000002.1"/>
</dbReference>